<name>A0A365HA72_9ACTN</name>
<protein>
    <submittedName>
        <fullName evidence="3">ABC transporter permease</fullName>
    </submittedName>
</protein>
<reference evidence="3 4" key="1">
    <citation type="submission" date="2018-06" db="EMBL/GenBank/DDBJ databases">
        <title>Actinomadura craniellae sp. nov. isolated from marine sponge Craniella sp.</title>
        <authorList>
            <person name="Li L."/>
            <person name="Xu Q.H."/>
            <person name="Lin H.W."/>
            <person name="Lu Y.H."/>
        </authorList>
    </citation>
    <scope>NUCLEOTIDE SEQUENCE [LARGE SCALE GENOMIC DNA]</scope>
    <source>
        <strain evidence="3 4">LHW63021</strain>
    </source>
</reference>
<feature type="region of interest" description="Disordered" evidence="1">
    <location>
        <begin position="1"/>
        <end position="22"/>
    </location>
</feature>
<sequence>MTRAGEGANQPGKFGRNRNGGPGAVLRPAAGGLANVAVREPGRFFALCLDTFRAMFQRPLQWREFIQQAWFIVSVTVVPTALVAIPFGAILSLQVGGLIRQLGAQSYTGATAVTAIVREASPIVTALLIAGAAGSAICADLGSRKIREEIDAMEVLGINPLHRLVVPRMLACAFVGLFLNGLVSVVGIVGGYVFNVMVQGGTPGAYLASFNAMAQLPDLYQAEIKAFVFGITAGLVAAYKGLNAAGGPKGVGDAVNQTVVITFMLLFVENFLISALYFQFVPQKGM</sequence>
<dbReference type="Proteomes" id="UP000251891">
    <property type="component" value="Unassembled WGS sequence"/>
</dbReference>
<dbReference type="GO" id="GO:0005548">
    <property type="term" value="F:phospholipid transporter activity"/>
    <property type="evidence" value="ECO:0007669"/>
    <property type="project" value="TreeGrafter"/>
</dbReference>
<gene>
    <name evidence="3" type="ORF">DPM19_10630</name>
</gene>
<proteinExistence type="predicted"/>
<evidence type="ECO:0000256" key="2">
    <source>
        <dbReference type="SAM" id="Phobius"/>
    </source>
</evidence>
<dbReference type="OrthoDB" id="5243306at2"/>
<evidence type="ECO:0000256" key="1">
    <source>
        <dbReference type="SAM" id="MobiDB-lite"/>
    </source>
</evidence>
<accession>A0A365HA72</accession>
<dbReference type="Pfam" id="PF02405">
    <property type="entry name" value="MlaE"/>
    <property type="match status" value="1"/>
</dbReference>
<organism evidence="3 4">
    <name type="scientific">Actinomadura craniellae</name>
    <dbReference type="NCBI Taxonomy" id="2231787"/>
    <lineage>
        <taxon>Bacteria</taxon>
        <taxon>Bacillati</taxon>
        <taxon>Actinomycetota</taxon>
        <taxon>Actinomycetes</taxon>
        <taxon>Streptosporangiales</taxon>
        <taxon>Thermomonosporaceae</taxon>
        <taxon>Actinomadura</taxon>
    </lineage>
</organism>
<feature type="transmembrane region" description="Helical" evidence="2">
    <location>
        <begin position="69"/>
        <end position="93"/>
    </location>
</feature>
<evidence type="ECO:0000313" key="3">
    <source>
        <dbReference type="EMBL" id="RAY15173.1"/>
    </source>
</evidence>
<dbReference type="PANTHER" id="PTHR30188:SF4">
    <property type="entry name" value="PROTEIN TRIGALACTOSYLDIACYLGLYCEROL 1, CHLOROPLASTIC"/>
    <property type="match status" value="1"/>
</dbReference>
<dbReference type="PANTHER" id="PTHR30188">
    <property type="entry name" value="ABC TRANSPORTER PERMEASE PROTEIN-RELATED"/>
    <property type="match status" value="1"/>
</dbReference>
<evidence type="ECO:0000313" key="4">
    <source>
        <dbReference type="Proteomes" id="UP000251891"/>
    </source>
</evidence>
<dbReference type="AlphaFoldDB" id="A0A365HA72"/>
<keyword evidence="2" id="KW-0472">Membrane</keyword>
<dbReference type="GO" id="GO:0043190">
    <property type="term" value="C:ATP-binding cassette (ABC) transporter complex"/>
    <property type="evidence" value="ECO:0007669"/>
    <property type="project" value="InterPro"/>
</dbReference>
<keyword evidence="2" id="KW-0812">Transmembrane</keyword>
<keyword evidence="4" id="KW-1185">Reference proteome</keyword>
<comment type="caution">
    <text evidence="3">The sequence shown here is derived from an EMBL/GenBank/DDBJ whole genome shotgun (WGS) entry which is preliminary data.</text>
</comment>
<feature type="transmembrane region" description="Helical" evidence="2">
    <location>
        <begin position="258"/>
        <end position="278"/>
    </location>
</feature>
<dbReference type="InterPro" id="IPR030802">
    <property type="entry name" value="Permease_MalE"/>
</dbReference>
<keyword evidence="2" id="KW-1133">Transmembrane helix</keyword>
<feature type="transmembrane region" description="Helical" evidence="2">
    <location>
        <begin position="170"/>
        <end position="194"/>
    </location>
</feature>
<dbReference type="EMBL" id="QLYX01000004">
    <property type="protein sequence ID" value="RAY15173.1"/>
    <property type="molecule type" value="Genomic_DNA"/>
</dbReference>